<dbReference type="Proteomes" id="UP000325797">
    <property type="component" value="Chromosome"/>
</dbReference>
<organism evidence="2 3">
    <name type="scientific">Hypericibacter adhaerens</name>
    <dbReference type="NCBI Taxonomy" id="2602016"/>
    <lineage>
        <taxon>Bacteria</taxon>
        <taxon>Pseudomonadati</taxon>
        <taxon>Pseudomonadota</taxon>
        <taxon>Alphaproteobacteria</taxon>
        <taxon>Rhodospirillales</taxon>
        <taxon>Dongiaceae</taxon>
        <taxon>Hypericibacter</taxon>
    </lineage>
</organism>
<dbReference type="OrthoDB" id="7365442at2"/>
<dbReference type="Gene3D" id="3.40.50.880">
    <property type="match status" value="1"/>
</dbReference>
<dbReference type="EMBL" id="CP042582">
    <property type="protein sequence ID" value="QEX21679.1"/>
    <property type="molecule type" value="Genomic_DNA"/>
</dbReference>
<dbReference type="Pfam" id="PF00117">
    <property type="entry name" value="GATase"/>
    <property type="match status" value="1"/>
</dbReference>
<keyword evidence="2" id="KW-0808">Transferase</keyword>
<dbReference type="GO" id="GO:0005829">
    <property type="term" value="C:cytosol"/>
    <property type="evidence" value="ECO:0007669"/>
    <property type="project" value="TreeGrafter"/>
</dbReference>
<dbReference type="GO" id="GO:0016740">
    <property type="term" value="F:transferase activity"/>
    <property type="evidence" value="ECO:0007669"/>
    <property type="project" value="UniProtKB-KW"/>
</dbReference>
<reference evidence="2 3" key="1">
    <citation type="submission" date="2019-08" db="EMBL/GenBank/DDBJ databases">
        <title>Hyperibacter terrae gen. nov., sp. nov. and Hyperibacter viscosus sp. nov., two new members in the family Rhodospirillaceae isolated from the rhizosphere of Hypericum perforatum.</title>
        <authorList>
            <person name="Noviana Z."/>
        </authorList>
    </citation>
    <scope>NUCLEOTIDE SEQUENCE [LARGE SCALE GENOMIC DNA]</scope>
    <source>
        <strain evidence="2 3">R5959</strain>
    </source>
</reference>
<dbReference type="InterPro" id="IPR029062">
    <property type="entry name" value="Class_I_gatase-like"/>
</dbReference>
<name>A0A5J6MW35_9PROT</name>
<dbReference type="PANTHER" id="PTHR42695">
    <property type="entry name" value="GLUTAMINE AMIDOTRANSFERASE YLR126C-RELATED"/>
    <property type="match status" value="1"/>
</dbReference>
<dbReference type="SUPFAM" id="SSF52317">
    <property type="entry name" value="Class I glutamine amidotransferase-like"/>
    <property type="match status" value="1"/>
</dbReference>
<proteinExistence type="predicted"/>
<dbReference type="AlphaFoldDB" id="A0A5J6MW35"/>
<dbReference type="InterPro" id="IPR044992">
    <property type="entry name" value="ChyE-like"/>
</dbReference>
<evidence type="ECO:0000313" key="3">
    <source>
        <dbReference type="Proteomes" id="UP000325797"/>
    </source>
</evidence>
<evidence type="ECO:0000259" key="1">
    <source>
        <dbReference type="Pfam" id="PF00117"/>
    </source>
</evidence>
<dbReference type="PANTHER" id="PTHR42695:SF5">
    <property type="entry name" value="GLUTAMINE AMIDOTRANSFERASE YLR126C-RELATED"/>
    <property type="match status" value="1"/>
</dbReference>
<feature type="domain" description="Glutamine amidotransferase" evidence="1">
    <location>
        <begin position="42"/>
        <end position="178"/>
    </location>
</feature>
<sequence>MSNRIVMVVHSEWRERRITPHLASHGYQVECRCPAQGEPLPDNLDDYAGAIVLGGVQSANDADSVDYMRQELDWIRRWVEGGRRYLGICLGGQLLARALGATVKPHPEGLHEIGYWPIEPTHEAGDLFSGLSHVYHWHKEGFDLPRGAELLARGSRFPHQAFRWGAAYGLQFHPEVTGADVHGWLGETSDYESRLGAPPRDVHLAGIQEHDPTLDRWTRRFIDRWIGKARATAEPASVSIVTASRAAHG</sequence>
<evidence type="ECO:0000313" key="2">
    <source>
        <dbReference type="EMBL" id="QEX21679.1"/>
    </source>
</evidence>
<dbReference type="PROSITE" id="PS51273">
    <property type="entry name" value="GATASE_TYPE_1"/>
    <property type="match status" value="1"/>
</dbReference>
<accession>A0A5J6MW35</accession>
<protein>
    <submittedName>
        <fullName evidence="2">Glutamine amidotransferase</fullName>
    </submittedName>
</protein>
<keyword evidence="2" id="KW-0315">Glutamine amidotransferase</keyword>
<dbReference type="RefSeq" id="WP_151116386.1">
    <property type="nucleotide sequence ID" value="NZ_CP042582.1"/>
</dbReference>
<keyword evidence="3" id="KW-1185">Reference proteome</keyword>
<dbReference type="CDD" id="cd01741">
    <property type="entry name" value="GATase1_1"/>
    <property type="match status" value="1"/>
</dbReference>
<dbReference type="InterPro" id="IPR017926">
    <property type="entry name" value="GATASE"/>
</dbReference>
<dbReference type="KEGG" id="hadh:FRZ61_16080"/>
<gene>
    <name evidence="2" type="primary">guaA</name>
    <name evidence="2" type="ORF">FRZ61_16080</name>
</gene>